<dbReference type="EMBL" id="FOGD01000004">
    <property type="protein sequence ID" value="SER07554.1"/>
    <property type="molecule type" value="Genomic_DNA"/>
</dbReference>
<organism evidence="1 2">
    <name type="scientific">Giesbergeria anulus</name>
    <dbReference type="NCBI Taxonomy" id="180197"/>
    <lineage>
        <taxon>Bacteria</taxon>
        <taxon>Pseudomonadati</taxon>
        <taxon>Pseudomonadota</taxon>
        <taxon>Betaproteobacteria</taxon>
        <taxon>Burkholderiales</taxon>
        <taxon>Comamonadaceae</taxon>
        <taxon>Giesbergeria</taxon>
    </lineage>
</organism>
<dbReference type="PRINTS" id="PR00313">
    <property type="entry name" value="CABNDNGRPT"/>
</dbReference>
<dbReference type="Proteomes" id="UP000199766">
    <property type="component" value="Unassembled WGS sequence"/>
</dbReference>
<keyword evidence="2" id="KW-1185">Reference proteome</keyword>
<dbReference type="AlphaFoldDB" id="A0A1H9L801"/>
<accession>A0A1H9L801</accession>
<dbReference type="OrthoDB" id="480426at2"/>
<reference evidence="1 2" key="1">
    <citation type="submission" date="2016-10" db="EMBL/GenBank/DDBJ databases">
        <authorList>
            <person name="de Groot N.N."/>
        </authorList>
    </citation>
    <scope>NUCLEOTIDE SEQUENCE [LARGE SCALE GENOMIC DNA]</scope>
    <source>
        <strain evidence="1 2">ATCC 35958</strain>
    </source>
</reference>
<gene>
    <name evidence="1" type="ORF">SAMN02982919_01692</name>
</gene>
<protein>
    <submittedName>
        <fullName evidence="1">Uncharacterized protein</fullName>
    </submittedName>
</protein>
<proteinExistence type="predicted"/>
<name>A0A1H9L801_9BURK</name>
<sequence>MPQTIFGAQAVVSSLNRAFNDASPANAIFQNQVTAAGATQASQFAFANQFGASFNGSSDTALATQVLTNMGVLPSTNATVQELVPALAEYFGSVGLENRGTVVLQLAQILSSLETATGNLAVYNTAAAAWNQEVAASFIQSTGGTTGESTTELGLGRDHLTGTAGADIFTAPIINNSNTLQSGDKIDASGAGVDRLQADIGTSQNFAITPETTGVEQVAIRAQAISKDSTDNNTASTSEVQIDAERMKGVTQWESNNSRADVLIEDVRIAANQITKDITIAMVETDPGHVDFGVYFDQYSLRAQTNTSSNLVLELLDTRSQAAGTGPLKDSPYNAFAFNLTAPGATTPTNIVVQSEAINTATTYVELRDAIAAAVAAKPELAGFNVALGNTFTRFDTISGQPVTGTQIVLSTNTGATVSAEGANTGWSATGPVPASSGLHTAISNSTANNTDLVTSKVILDDVGRGSTGGDLVIGGLSVGDTSHSMGVERFEIEVRDNSKLQTINSTNNTLREVSIKNGVTSSNSFAYVSTEQNKGDLTVNGNVAFTLGNSNVDNNVAPTAVSATGSATGYGLGIDTALPGSATQHNAYGFSDVRLIDGSTFAGDLAFTAEVTARSIAKYMNLVDTQANPVETNVAGSGLNNFGTGAIANFNYTTGAGNDKLVVDLDGAVVASRSLVVAGREDFTFNVDGGAGNDNITVKLINNDIVGGVRNNAGNTQNWYNNQDLNNNVTVSGGAGNDTIWTPGAGDVKIDAGTGNDTVYTDNTGFQTVATAGATGYNGNATSYVKGQWVFNTVDQTTAFGAAPAAGLYGASGRNINDLRSDSNETFNFYNSKLVVSFKGIPSTTVVVGGTGYKTSDLQINQAIKSAINNDAVLSKLLVAEDGPANSLVVKSLIDGAVTTADLGVTLTPLTATEVGALSAVELAAVGAAYGITAPTAASVSAAIAAAYTTFTGFGDYVTALANDGTANITGNASLSTSDNLVLPGEGNDVIVLGTTVGTTAAGSSNDTVVIGNSFGNDTVVNFAATGNGADAFDFTALKGTTLTAGYTTDKSIAIQAATTLGTSSTVTEKAAIEALFNANNAAAQDHVFLSVNAHNVASVYTVADAAGATNAVATLQGTIDLGDTAWGTLTAANFVNSSAANYNLSNGPTGLNGSAGTTPVTPGTGTAATVAVTAAGSVTETAATNTTFNVAAGNYTYNIAGFGAGDKLAFPTAGLATIVNADFTDGIVDVQYATGGTTTVIHLTGVPAATDAAIFGVTSFNAAFGAGTLA</sequence>
<dbReference type="STRING" id="180197.SAMN02982919_01692"/>
<evidence type="ECO:0000313" key="1">
    <source>
        <dbReference type="EMBL" id="SER07554.1"/>
    </source>
</evidence>
<dbReference type="RefSeq" id="WP_091455847.1">
    <property type="nucleotide sequence ID" value="NZ_FOGD01000004.1"/>
</dbReference>
<evidence type="ECO:0000313" key="2">
    <source>
        <dbReference type="Proteomes" id="UP000199766"/>
    </source>
</evidence>